<evidence type="ECO:0000313" key="10">
    <source>
        <dbReference type="Proteomes" id="UP000008672"/>
    </source>
</evidence>
<keyword evidence="4" id="KW-0862">Zinc</keyword>
<evidence type="ECO:0000256" key="3">
    <source>
        <dbReference type="ARBA" id="ARBA00022771"/>
    </source>
</evidence>
<dbReference type="InterPro" id="IPR036020">
    <property type="entry name" value="WW_dom_sf"/>
</dbReference>
<dbReference type="InterPro" id="IPR040023">
    <property type="entry name" value="WBP4"/>
</dbReference>
<feature type="compositionally biased region" description="Acidic residues" evidence="6">
    <location>
        <begin position="238"/>
        <end position="254"/>
    </location>
</feature>
<dbReference type="Gene3D" id="2.20.70.10">
    <property type="match status" value="2"/>
</dbReference>
<dbReference type="InterPro" id="IPR036236">
    <property type="entry name" value="Znf_C2H2_sf"/>
</dbReference>
<reference evidence="10" key="1">
    <citation type="submission" date="2011-08" db="EMBL/GenBank/DDBJ databases">
        <title>The draft genome of Latimeria chalumnae.</title>
        <authorList>
            <person name="Di Palma F."/>
            <person name="Alfoldi J."/>
            <person name="Johnson J."/>
            <person name="Berlin A."/>
            <person name="Gnerre S."/>
            <person name="Jaffe D."/>
            <person name="MacCallum I."/>
            <person name="Young S."/>
            <person name="Walker B.J."/>
            <person name="Lander E."/>
            <person name="Lindblad-Toh K."/>
        </authorList>
    </citation>
    <scope>NUCLEOTIDE SEQUENCE [LARGE SCALE GENOMIC DNA]</scope>
    <source>
        <strain evidence="10">Wild caught</strain>
    </source>
</reference>
<feature type="compositionally biased region" description="Basic and acidic residues" evidence="6">
    <location>
        <begin position="196"/>
        <end position="218"/>
    </location>
</feature>
<dbReference type="InterPro" id="IPR001202">
    <property type="entry name" value="WW_dom"/>
</dbReference>
<dbReference type="FunCoup" id="H3AJW2">
    <property type="interactions" value="2873"/>
</dbReference>
<dbReference type="eggNOG" id="KOG0150">
    <property type="taxonomic scope" value="Eukaryota"/>
</dbReference>
<keyword evidence="10" id="KW-1185">Reference proteome</keyword>
<dbReference type="InterPro" id="IPR013085">
    <property type="entry name" value="U1-CZ_Znf_C2H2"/>
</dbReference>
<dbReference type="Ensembl" id="ENSLACT00000010009.1">
    <property type="protein sequence ID" value="ENSLACP00000009933.1"/>
    <property type="gene ID" value="ENSLACG00000008754.1"/>
</dbReference>
<dbReference type="STRING" id="7897.ENSLACP00000009933"/>
<evidence type="ECO:0000313" key="9">
    <source>
        <dbReference type="Ensembl" id="ENSLACP00000009933.1"/>
    </source>
</evidence>
<dbReference type="GO" id="GO:0003723">
    <property type="term" value="F:RNA binding"/>
    <property type="evidence" value="ECO:0007669"/>
    <property type="project" value="TreeGrafter"/>
</dbReference>
<feature type="compositionally biased region" description="Basic and acidic residues" evidence="6">
    <location>
        <begin position="275"/>
        <end position="291"/>
    </location>
</feature>
<dbReference type="PROSITE" id="PS50171">
    <property type="entry name" value="ZF_MATRIN"/>
    <property type="match status" value="1"/>
</dbReference>
<reference evidence="9" key="3">
    <citation type="submission" date="2025-09" db="UniProtKB">
        <authorList>
            <consortium name="Ensembl"/>
        </authorList>
    </citation>
    <scope>IDENTIFICATION</scope>
</reference>
<dbReference type="GO" id="GO:0000398">
    <property type="term" value="P:mRNA splicing, via spliceosome"/>
    <property type="evidence" value="ECO:0007669"/>
    <property type="project" value="InterPro"/>
</dbReference>
<feature type="domain" description="Matrin-type" evidence="8">
    <location>
        <begin position="10"/>
        <end position="41"/>
    </location>
</feature>
<organism evidence="9 10">
    <name type="scientific">Latimeria chalumnae</name>
    <name type="common">Coelacanth</name>
    <dbReference type="NCBI Taxonomy" id="7897"/>
    <lineage>
        <taxon>Eukaryota</taxon>
        <taxon>Metazoa</taxon>
        <taxon>Chordata</taxon>
        <taxon>Craniata</taxon>
        <taxon>Vertebrata</taxon>
        <taxon>Euteleostomi</taxon>
        <taxon>Coelacanthiformes</taxon>
        <taxon>Coelacanthidae</taxon>
        <taxon>Latimeria</taxon>
    </lineage>
</organism>
<proteinExistence type="predicted"/>
<dbReference type="GO" id="GO:0008270">
    <property type="term" value="F:zinc ion binding"/>
    <property type="evidence" value="ECO:0007669"/>
    <property type="project" value="UniProtKB-KW"/>
</dbReference>
<dbReference type="GO" id="GO:0071011">
    <property type="term" value="C:precatalytic spliceosome"/>
    <property type="evidence" value="ECO:0007669"/>
    <property type="project" value="TreeGrafter"/>
</dbReference>
<dbReference type="PROSITE" id="PS01159">
    <property type="entry name" value="WW_DOMAIN_1"/>
    <property type="match status" value="2"/>
</dbReference>
<feature type="region of interest" description="Disordered" evidence="6">
    <location>
        <begin position="372"/>
        <end position="402"/>
    </location>
</feature>
<keyword evidence="2" id="KW-0479">Metal-binding</keyword>
<dbReference type="OMA" id="IDPMRLE"/>
<dbReference type="InterPro" id="IPR000690">
    <property type="entry name" value="Matrin/U1-C_Znf_C2H2"/>
</dbReference>
<evidence type="ECO:0000256" key="4">
    <source>
        <dbReference type="ARBA" id="ARBA00022833"/>
    </source>
</evidence>
<gene>
    <name evidence="9" type="primary">WBP4</name>
</gene>
<dbReference type="CDD" id="cd00201">
    <property type="entry name" value="WW"/>
    <property type="match status" value="2"/>
</dbReference>
<dbReference type="SUPFAM" id="SSF51045">
    <property type="entry name" value="WW domain"/>
    <property type="match status" value="2"/>
</dbReference>
<evidence type="ECO:0000256" key="2">
    <source>
        <dbReference type="ARBA" id="ARBA00022723"/>
    </source>
</evidence>
<dbReference type="Pfam" id="PF06220">
    <property type="entry name" value="zf-U1"/>
    <property type="match status" value="1"/>
</dbReference>
<feature type="region of interest" description="Disordered" evidence="6">
    <location>
        <begin position="148"/>
        <end position="318"/>
    </location>
</feature>
<dbReference type="InParanoid" id="H3AJW2"/>
<feature type="compositionally biased region" description="Basic and acidic residues" evidence="6">
    <location>
        <begin position="255"/>
        <end position="267"/>
    </location>
</feature>
<dbReference type="InterPro" id="IPR003604">
    <property type="entry name" value="Matrin/U1-like-C_Znf_C2H2"/>
</dbReference>
<feature type="compositionally biased region" description="Low complexity" evidence="6">
    <location>
        <begin position="220"/>
        <end position="231"/>
    </location>
</feature>
<dbReference type="SMART" id="SM00456">
    <property type="entry name" value="WW"/>
    <property type="match status" value="2"/>
</dbReference>
<evidence type="ECO:0000256" key="1">
    <source>
        <dbReference type="ARBA" id="ARBA00004123"/>
    </source>
</evidence>
<evidence type="ECO:0000259" key="8">
    <source>
        <dbReference type="PROSITE" id="PS50171"/>
    </source>
</evidence>
<evidence type="ECO:0000256" key="5">
    <source>
        <dbReference type="ARBA" id="ARBA00023242"/>
    </source>
</evidence>
<feature type="domain" description="WW" evidence="7">
    <location>
        <begin position="122"/>
        <end position="155"/>
    </location>
</feature>
<dbReference type="EMBL" id="AFYH01141774">
    <property type="status" value="NOT_ANNOTATED_CDS"/>
    <property type="molecule type" value="Genomic_DNA"/>
</dbReference>
<dbReference type="SUPFAM" id="SSF57667">
    <property type="entry name" value="beta-beta-alpha zinc fingers"/>
    <property type="match status" value="1"/>
</dbReference>
<sequence>ADYWKSQPKKFCDYCKCWIADNKPSIDFHEKGKNHKENVAKKISEIKKKSMDKAKEEAKKSKEFAAMEEAALRAYEKDLKRLGEAGLGGHMSFYFQHFRPISTTPTTAQSQKEQKKVSQKKTVQTSSWVEGVSPEGYTYYYNTETEESQWERPEGFLESSKTSEQNGSQKEKLTSSAWVEGVSPDGYTYYYNIKTGESRWEKPEDFTARSEDVPRDESSQDSSQSEEPLSSESRESEPIGEAEAEAEEEEEKEENEEKGADEKEAQKPKISFRKNNSEEVKTDRKSENESETKEEENITAQEQSSSEILEKRSELPKKVNPYGVWEEVKLEEPSEQVDLQLPNVEFDYPTVPVAEIPSEPKVKFKEKTITSLGDGAEGGAAFRKRKLENPKGRNLRQRGNDE</sequence>
<keyword evidence="3" id="KW-0863">Zinc-finger</keyword>
<dbReference type="Pfam" id="PF00397">
    <property type="entry name" value="WW"/>
    <property type="match status" value="2"/>
</dbReference>
<feature type="compositionally biased region" description="Polar residues" evidence="6">
    <location>
        <begin position="159"/>
        <end position="168"/>
    </location>
</feature>
<dbReference type="Proteomes" id="UP000008672">
    <property type="component" value="Unassembled WGS sequence"/>
</dbReference>
<protein>
    <submittedName>
        <fullName evidence="9">WW domain binding protein 4</fullName>
    </submittedName>
</protein>
<dbReference type="PANTHER" id="PTHR13173:SF10">
    <property type="entry name" value="WW DOMAIN-BINDING PROTEIN 4"/>
    <property type="match status" value="1"/>
</dbReference>
<evidence type="ECO:0000256" key="6">
    <source>
        <dbReference type="SAM" id="MobiDB-lite"/>
    </source>
</evidence>
<evidence type="ECO:0000259" key="7">
    <source>
        <dbReference type="PROSITE" id="PS50020"/>
    </source>
</evidence>
<dbReference type="Bgee" id="ENSLACG00000008754">
    <property type="expression patterns" value="Expressed in muscle tissue and 6 other cell types or tissues"/>
</dbReference>
<reference evidence="9" key="2">
    <citation type="submission" date="2025-08" db="UniProtKB">
        <authorList>
            <consortium name="Ensembl"/>
        </authorList>
    </citation>
    <scope>IDENTIFICATION</scope>
</reference>
<dbReference type="AlphaFoldDB" id="H3AJW2"/>
<dbReference type="PROSITE" id="PS50020">
    <property type="entry name" value="WW_DOMAIN_2"/>
    <property type="match status" value="2"/>
</dbReference>
<accession>H3AJW2</accession>
<keyword evidence="5" id="KW-0539">Nucleus</keyword>
<feature type="compositionally biased region" description="Basic and acidic residues" evidence="6">
    <location>
        <begin position="308"/>
        <end position="317"/>
    </location>
</feature>
<feature type="domain" description="WW" evidence="7">
    <location>
        <begin position="172"/>
        <end position="205"/>
    </location>
</feature>
<dbReference type="Gene3D" id="3.30.160.60">
    <property type="entry name" value="Classic Zinc Finger"/>
    <property type="match status" value="1"/>
</dbReference>
<dbReference type="GeneTree" id="ENSGT00390000013956"/>
<dbReference type="SMART" id="SM00451">
    <property type="entry name" value="ZnF_U1"/>
    <property type="match status" value="1"/>
</dbReference>
<name>H3AJW2_LATCH</name>
<dbReference type="PANTHER" id="PTHR13173">
    <property type="entry name" value="WW DOMAIN BINDING PROTEIN 4"/>
    <property type="match status" value="1"/>
</dbReference>
<comment type="subcellular location">
    <subcellularLocation>
        <location evidence="1">Nucleus</location>
    </subcellularLocation>
</comment>